<dbReference type="Proteomes" id="UP001164286">
    <property type="component" value="Unassembled WGS sequence"/>
</dbReference>
<dbReference type="GO" id="GO:0008474">
    <property type="term" value="F:palmitoyl-(protein) hydrolase activity"/>
    <property type="evidence" value="ECO:0007669"/>
    <property type="project" value="UniProtKB-EC"/>
</dbReference>
<dbReference type="AlphaFoldDB" id="A0AA38HFT3"/>
<dbReference type="EC" id="3.1.2.22" evidence="2"/>
<dbReference type="EMBL" id="JAKWFO010000001">
    <property type="protein sequence ID" value="KAI9639561.1"/>
    <property type="molecule type" value="Genomic_DNA"/>
</dbReference>
<evidence type="ECO:0000256" key="8">
    <source>
        <dbReference type="ARBA" id="ARBA00031934"/>
    </source>
</evidence>
<gene>
    <name evidence="11" type="ORF">MKK02DRAFT_39876</name>
</gene>
<dbReference type="PRINTS" id="PR00414">
    <property type="entry name" value="PPTHIESTRASE"/>
</dbReference>
<evidence type="ECO:0000256" key="3">
    <source>
        <dbReference type="ARBA" id="ARBA00014212"/>
    </source>
</evidence>
<dbReference type="FunFam" id="3.40.50.1820:FF:000107">
    <property type="entry name" value="Palmitoyl-protein thioesterase 1"/>
    <property type="match status" value="1"/>
</dbReference>
<feature type="signal peptide" evidence="10">
    <location>
        <begin position="1"/>
        <end position="22"/>
    </location>
</feature>
<sequence>MRLHCILSVLALVSSRAVFVGAAVPPIRQDQSTQHPLSAPIQHRPLVIWHGLGDTALSEGIAGFIEDIKAQYPGIFVYSVQIPKGGSLDAERKAGFFGKMEEQVQDGCEQLGGIPELAGGFDAMGFSQGGLYLRSYAQFCNDPPVRNLITFGTPHYGISALLPCPTPPTLQCRLAARAAQSGIYTQWAQNHLVQAQYFRDVERLAEYGEVNTFLTRLNNETLPTPKSERSDAQSSALVSQTKGKGTGRLEGLENFVAMMFDADKTVSPAQSAHFWTYTPGNKTLLLPLASQPLYTQDWIGLRDLDERGRLHLGHCVGEHMDLDSGGCAQGVVDKWVGGRV</sequence>
<keyword evidence="6" id="KW-1015">Disulfide bond</keyword>
<feature type="region of interest" description="Disordered" evidence="9">
    <location>
        <begin position="220"/>
        <end position="245"/>
    </location>
</feature>
<dbReference type="Pfam" id="PF02089">
    <property type="entry name" value="Palm_thioest"/>
    <property type="match status" value="1"/>
</dbReference>
<dbReference type="InterPro" id="IPR002472">
    <property type="entry name" value="Palm_thioest"/>
</dbReference>
<feature type="compositionally biased region" description="Polar residues" evidence="9">
    <location>
        <begin position="232"/>
        <end position="243"/>
    </location>
</feature>
<evidence type="ECO:0000256" key="4">
    <source>
        <dbReference type="ARBA" id="ARBA00022729"/>
    </source>
</evidence>
<dbReference type="RefSeq" id="XP_052949338.1">
    <property type="nucleotide sequence ID" value="XM_053090821.1"/>
</dbReference>
<protein>
    <recommendedName>
        <fullName evidence="3">Palmitoyl-protein thioesterase 1</fullName>
        <ecNumber evidence="2">3.1.2.22</ecNumber>
    </recommendedName>
    <alternativeName>
        <fullName evidence="8">Palmitoyl-protein hydrolase 1</fullName>
    </alternativeName>
</protein>
<evidence type="ECO:0000256" key="1">
    <source>
        <dbReference type="ARBA" id="ARBA00010758"/>
    </source>
</evidence>
<comment type="caution">
    <text evidence="11">The sequence shown here is derived from an EMBL/GenBank/DDBJ whole genome shotgun (WGS) entry which is preliminary data.</text>
</comment>
<evidence type="ECO:0000256" key="9">
    <source>
        <dbReference type="SAM" id="MobiDB-lite"/>
    </source>
</evidence>
<organism evidence="11 12">
    <name type="scientific">Dioszegia hungarica</name>
    <dbReference type="NCBI Taxonomy" id="4972"/>
    <lineage>
        <taxon>Eukaryota</taxon>
        <taxon>Fungi</taxon>
        <taxon>Dikarya</taxon>
        <taxon>Basidiomycota</taxon>
        <taxon>Agaricomycotina</taxon>
        <taxon>Tremellomycetes</taxon>
        <taxon>Tremellales</taxon>
        <taxon>Bulleribasidiaceae</taxon>
        <taxon>Dioszegia</taxon>
    </lineage>
</organism>
<dbReference type="Gene3D" id="3.40.50.1820">
    <property type="entry name" value="alpha/beta hydrolase"/>
    <property type="match status" value="1"/>
</dbReference>
<dbReference type="InterPro" id="IPR029058">
    <property type="entry name" value="AB_hydrolase_fold"/>
</dbReference>
<dbReference type="SUPFAM" id="SSF53474">
    <property type="entry name" value="alpha/beta-Hydrolases"/>
    <property type="match status" value="1"/>
</dbReference>
<feature type="chain" id="PRO_5041200740" description="Palmitoyl-protein thioesterase 1" evidence="10">
    <location>
        <begin position="23"/>
        <end position="340"/>
    </location>
</feature>
<evidence type="ECO:0000313" key="12">
    <source>
        <dbReference type="Proteomes" id="UP001164286"/>
    </source>
</evidence>
<proteinExistence type="inferred from homology"/>
<dbReference type="PANTHER" id="PTHR11247:SF8">
    <property type="entry name" value="PALMITOYL-PROTEIN THIOESTERASE 1"/>
    <property type="match status" value="1"/>
</dbReference>
<comment type="similarity">
    <text evidence="1">Belongs to the palmitoyl-protein thioesterase family.</text>
</comment>
<evidence type="ECO:0000256" key="10">
    <source>
        <dbReference type="SAM" id="SignalP"/>
    </source>
</evidence>
<evidence type="ECO:0000256" key="5">
    <source>
        <dbReference type="ARBA" id="ARBA00022801"/>
    </source>
</evidence>
<evidence type="ECO:0000256" key="6">
    <source>
        <dbReference type="ARBA" id="ARBA00023157"/>
    </source>
</evidence>
<evidence type="ECO:0000256" key="7">
    <source>
        <dbReference type="ARBA" id="ARBA00023180"/>
    </source>
</evidence>
<evidence type="ECO:0000256" key="2">
    <source>
        <dbReference type="ARBA" id="ARBA00012423"/>
    </source>
</evidence>
<keyword evidence="5" id="KW-0378">Hydrolase</keyword>
<keyword evidence="12" id="KW-1185">Reference proteome</keyword>
<reference evidence="11" key="1">
    <citation type="journal article" date="2022" name="G3 (Bethesda)">
        <title>High quality genome of the basidiomycete yeast Dioszegia hungarica PDD-24b-2 isolated from cloud water.</title>
        <authorList>
            <person name="Jarrige D."/>
            <person name="Haridas S."/>
            <person name="Bleykasten-Grosshans C."/>
            <person name="Joly M."/>
            <person name="Nadalig T."/>
            <person name="Sancelme M."/>
            <person name="Vuilleumier S."/>
            <person name="Grigoriev I.V."/>
            <person name="Amato P."/>
            <person name="Bringel F."/>
        </authorList>
    </citation>
    <scope>NUCLEOTIDE SEQUENCE</scope>
    <source>
        <strain evidence="11">PDD-24b-2</strain>
    </source>
</reference>
<keyword evidence="7" id="KW-0325">Glycoprotein</keyword>
<name>A0AA38HFT3_9TREE</name>
<accession>A0AA38HFT3</accession>
<evidence type="ECO:0000313" key="11">
    <source>
        <dbReference type="EMBL" id="KAI9639561.1"/>
    </source>
</evidence>
<dbReference type="GeneID" id="77730026"/>
<keyword evidence="4 10" id="KW-0732">Signal</keyword>
<dbReference type="PANTHER" id="PTHR11247">
    <property type="entry name" value="PALMITOYL-PROTEIN THIOESTERASE/DOLICHYLDIPHOSPHATASE 1"/>
    <property type="match status" value="1"/>
</dbReference>